<accession>A0A1G8QPL8</accession>
<dbReference type="Gene3D" id="2.60.320.10">
    <property type="entry name" value="N-utilization substance G protein NusG, insert domain"/>
    <property type="match status" value="1"/>
</dbReference>
<sequence>MMKKIGIKKADLILITCILLIALTLLGVELLRKDQPNTGTYASIRIDNKLYKEVELTDEPQIIKIQTKRGYDILKVHDRGIEVIESDCPQKICFSFGLISRPRQSIICLPLRMIVEVKPNSTDDIDAIL</sequence>
<dbReference type="EMBL" id="FNDX01000011">
    <property type="protein sequence ID" value="SDJ06325.1"/>
    <property type="molecule type" value="Genomic_DNA"/>
</dbReference>
<name>A0A1G8QPL8_9BACL</name>
<dbReference type="CDD" id="cd09911">
    <property type="entry name" value="Lin0431_like"/>
    <property type="match status" value="1"/>
</dbReference>
<organism evidence="1 2">
    <name type="scientific">Paenibacillus typhae</name>
    <dbReference type="NCBI Taxonomy" id="1174501"/>
    <lineage>
        <taxon>Bacteria</taxon>
        <taxon>Bacillati</taxon>
        <taxon>Bacillota</taxon>
        <taxon>Bacilli</taxon>
        <taxon>Bacillales</taxon>
        <taxon>Paenibacillaceae</taxon>
        <taxon>Paenibacillus</taxon>
    </lineage>
</organism>
<keyword evidence="2" id="KW-1185">Reference proteome</keyword>
<dbReference type="Pfam" id="PF07009">
    <property type="entry name" value="NusG_II"/>
    <property type="match status" value="1"/>
</dbReference>
<reference evidence="2" key="1">
    <citation type="submission" date="2016-10" db="EMBL/GenBank/DDBJ databases">
        <authorList>
            <person name="Varghese N."/>
            <person name="Submissions S."/>
        </authorList>
    </citation>
    <scope>NUCLEOTIDE SEQUENCE [LARGE SCALE GENOMIC DNA]</scope>
    <source>
        <strain evidence="2">CGMCC 1.11012</strain>
    </source>
</reference>
<dbReference type="RefSeq" id="WP_232380836.1">
    <property type="nucleotide sequence ID" value="NZ_CBCSKY010000009.1"/>
</dbReference>
<dbReference type="InterPro" id="IPR038690">
    <property type="entry name" value="NusG_2_sf"/>
</dbReference>
<evidence type="ECO:0000313" key="2">
    <source>
        <dbReference type="Proteomes" id="UP000199050"/>
    </source>
</evidence>
<dbReference type="Proteomes" id="UP000199050">
    <property type="component" value="Unassembled WGS sequence"/>
</dbReference>
<dbReference type="AlphaFoldDB" id="A0A1G8QPL8"/>
<evidence type="ECO:0000313" key="1">
    <source>
        <dbReference type="EMBL" id="SDJ06325.1"/>
    </source>
</evidence>
<proteinExistence type="predicted"/>
<dbReference type="STRING" id="1174501.SAMN05216192_11183"/>
<gene>
    <name evidence="1" type="ORF">SAMN05216192_11183</name>
</gene>
<protein>
    <submittedName>
        <fullName evidence="1">Uncharacterized protein</fullName>
    </submittedName>
</protein>